<feature type="compositionally biased region" description="Polar residues" evidence="1">
    <location>
        <begin position="347"/>
        <end position="359"/>
    </location>
</feature>
<feature type="compositionally biased region" description="Pro residues" evidence="1">
    <location>
        <begin position="185"/>
        <end position="199"/>
    </location>
</feature>
<dbReference type="Proteomes" id="UP000248852">
    <property type="component" value="Segment"/>
</dbReference>
<sequence>MSTSLLVRVFDGGGTSPCLLGIACPDLGVTLAHVQDLIADAYVRIWPTKSPPVFRPRGPYALADTGRRCLFEPHQKVGDVLASYCPTNQLDAVRVDLALQTPPVREGAATPDPAVEWLSTRSTIVWPTSTPAAPPLGALTRAQPRAIKPKPPAAEIAVVPQQAPAQDDVIAQARPQPLPASTAPAPAPAPTPSLSPLVPPARKTVRHTTDGRWLSAKDIVYDALSLWGTNSVLPARAMRAMRERYPEALDRRPVTGGGPHAPVVRVDDIVAFCTRLADILPPPHGPTALDYPKSKRYAEVLARLEAVSVFFSPSVQPTLLASDDRGIDLARAERDQSKHDAIEPYSGDTTLRASPNDSCPTDDDASMVLSSTDEAALTTSGTHPLLAHRQDSSETDVHGDGTSDSDYAEQHERAASNQRPRRRRRRHDPAPLLQPRRSKRQKKSHHAGDDLRAANDSDNASLPDRQRDQCVTPTPTEPTPLSDRSLGSAEHLASSSSSSSASRVLPLPPLNHHTAATQDAHYAHVVARIAARTSARRPLRVWRWGNQRWRLILEATPARQGTHWPWQITYEAPLQGEPTVPSATLPPGTAWIEWDDMATLVRRCLVSPHHMAVVSVTRQVPLVEALARTDASSARGSHAASSYETDGDFFDDGGDDAINDTITAGDVASVVDGWVATACRQWVEAQSSDSPMPLDLARRMAALAAAAAGTPYASRLQQLATAATVAVETAQSGDHANRVFGRP</sequence>
<feature type="region of interest" description="Disordered" evidence="1">
    <location>
        <begin position="176"/>
        <end position="204"/>
    </location>
</feature>
<evidence type="ECO:0000313" key="2">
    <source>
        <dbReference type="EMBL" id="AVK75443.1"/>
    </source>
</evidence>
<dbReference type="GeneID" id="36844584"/>
<feature type="compositionally biased region" description="Polar residues" evidence="1">
    <location>
        <begin position="368"/>
        <end position="382"/>
    </location>
</feature>
<feature type="region of interest" description="Disordered" evidence="1">
    <location>
        <begin position="332"/>
        <end position="511"/>
    </location>
</feature>
<proteinExistence type="predicted"/>
<feature type="compositionally biased region" description="Basic and acidic residues" evidence="1">
    <location>
        <begin position="388"/>
        <end position="401"/>
    </location>
</feature>
<name>A0A2U7UAG9_9VIRU</name>
<dbReference type="KEGG" id="vg:36844584"/>
<dbReference type="RefSeq" id="YP_009483712.1">
    <property type="nucleotide sequence ID" value="NC_037667.1"/>
</dbReference>
<dbReference type="EMBL" id="MG011689">
    <property type="protein sequence ID" value="AVK75443.1"/>
    <property type="molecule type" value="Genomic_DNA"/>
</dbReference>
<feature type="compositionally biased region" description="Low complexity" evidence="1">
    <location>
        <begin position="485"/>
        <end position="505"/>
    </location>
</feature>
<evidence type="ECO:0000256" key="1">
    <source>
        <dbReference type="SAM" id="MobiDB-lite"/>
    </source>
</evidence>
<organism evidence="2">
    <name type="scientific">Pandoravirus quercus</name>
    <dbReference type="NCBI Taxonomy" id="2107709"/>
    <lineage>
        <taxon>Viruses</taxon>
        <taxon>Pandoravirus</taxon>
    </lineage>
</organism>
<accession>A0A2U7UAG9</accession>
<feature type="compositionally biased region" description="Basic residues" evidence="1">
    <location>
        <begin position="436"/>
        <end position="445"/>
    </location>
</feature>
<protein>
    <submittedName>
        <fullName evidence="2">Uncharacterized protein</fullName>
    </submittedName>
</protein>
<feature type="compositionally biased region" description="Basic and acidic residues" evidence="1">
    <location>
        <begin position="446"/>
        <end position="455"/>
    </location>
</feature>
<gene>
    <name evidence="2" type="ORF">pqer_cds_1021</name>
</gene>
<reference evidence="2" key="1">
    <citation type="journal article" date="2018" name="Nat. Commun.">
        <title>Diversity and evolution of the emerging Pandoraviridae family.</title>
        <authorList>
            <person name="Legendre M."/>
            <person name="Fabre E."/>
            <person name="Poirot O."/>
            <person name="Jeudy S."/>
            <person name="Lartigue A."/>
            <person name="Alempic J.M."/>
            <person name="Beucher L."/>
            <person name="Philippe N."/>
            <person name="Bertaux L."/>
            <person name="Christo-Foroux E."/>
            <person name="Labadie K."/>
            <person name="Coute Y."/>
            <person name="Abergel C."/>
            <person name="Claverie J.M."/>
        </authorList>
    </citation>
    <scope>NUCLEOTIDE SEQUENCE [LARGE SCALE GENOMIC DNA]</scope>
    <source>
        <strain evidence="2">Quercus</strain>
    </source>
</reference>
<feature type="compositionally biased region" description="Basic and acidic residues" evidence="1">
    <location>
        <begin position="332"/>
        <end position="342"/>
    </location>
</feature>